<organism evidence="5 6">
    <name type="scientific">Coccomyxa subellipsoidea</name>
    <dbReference type="NCBI Taxonomy" id="248742"/>
    <lineage>
        <taxon>Eukaryota</taxon>
        <taxon>Viridiplantae</taxon>
        <taxon>Chlorophyta</taxon>
        <taxon>core chlorophytes</taxon>
        <taxon>Trebouxiophyceae</taxon>
        <taxon>Trebouxiophyceae incertae sedis</taxon>
        <taxon>Coccomyxaceae</taxon>
        <taxon>Coccomyxa</taxon>
    </lineage>
</organism>
<comment type="caution">
    <text evidence="5">The sequence shown here is derived from an EMBL/GenBank/DDBJ whole genome shotgun (WGS) entry which is preliminary data.</text>
</comment>
<evidence type="ECO:0000313" key="6">
    <source>
        <dbReference type="Proteomes" id="UP001491310"/>
    </source>
</evidence>
<dbReference type="Pfam" id="PF00400">
    <property type="entry name" value="WD40"/>
    <property type="match status" value="8"/>
</dbReference>
<proteinExistence type="predicted"/>
<dbReference type="PROSITE" id="PS50082">
    <property type="entry name" value="WD_REPEATS_2"/>
    <property type="match status" value="7"/>
</dbReference>
<dbReference type="CDD" id="cd00200">
    <property type="entry name" value="WD40"/>
    <property type="match status" value="1"/>
</dbReference>
<dbReference type="Proteomes" id="UP001491310">
    <property type="component" value="Unassembled WGS sequence"/>
</dbReference>
<name>A0ABR2YPK4_9CHLO</name>
<evidence type="ECO:0000313" key="5">
    <source>
        <dbReference type="EMBL" id="KAK9908914.1"/>
    </source>
</evidence>
<feature type="repeat" description="WD" evidence="3">
    <location>
        <begin position="105"/>
        <end position="146"/>
    </location>
</feature>
<feature type="compositionally biased region" description="Basic and acidic residues" evidence="4">
    <location>
        <begin position="8"/>
        <end position="23"/>
    </location>
</feature>
<keyword evidence="6" id="KW-1185">Reference proteome</keyword>
<dbReference type="InterPro" id="IPR011047">
    <property type="entry name" value="Quinoprotein_ADH-like_sf"/>
</dbReference>
<dbReference type="PROSITE" id="PS50294">
    <property type="entry name" value="WD_REPEATS_REGION"/>
    <property type="match status" value="4"/>
</dbReference>
<evidence type="ECO:0000256" key="3">
    <source>
        <dbReference type="PROSITE-ProRule" id="PRU00221"/>
    </source>
</evidence>
<dbReference type="PANTHER" id="PTHR19857:SF8">
    <property type="entry name" value="ANGIO-ASSOCIATED MIGRATORY CELL PROTEIN"/>
    <property type="match status" value="1"/>
</dbReference>
<dbReference type="SUPFAM" id="SSF50998">
    <property type="entry name" value="Quinoprotein alcohol dehydrogenase-like"/>
    <property type="match status" value="1"/>
</dbReference>
<dbReference type="InterPro" id="IPR015943">
    <property type="entry name" value="WD40/YVTN_repeat-like_dom_sf"/>
</dbReference>
<keyword evidence="2" id="KW-0677">Repeat</keyword>
<dbReference type="InterPro" id="IPR036322">
    <property type="entry name" value="WD40_repeat_dom_sf"/>
</dbReference>
<dbReference type="InterPro" id="IPR051179">
    <property type="entry name" value="WD_repeat_multifunction"/>
</dbReference>
<feature type="repeat" description="WD" evidence="3">
    <location>
        <begin position="361"/>
        <end position="395"/>
    </location>
</feature>
<evidence type="ECO:0008006" key="7">
    <source>
        <dbReference type="Google" id="ProtNLM"/>
    </source>
</evidence>
<dbReference type="PANTHER" id="PTHR19857">
    <property type="entry name" value="MITOCHONDRIAL DIVISION PROTEIN 1-RELATED"/>
    <property type="match status" value="1"/>
</dbReference>
<reference evidence="5 6" key="1">
    <citation type="journal article" date="2024" name="Nat. Commun.">
        <title>Phylogenomics reveals the evolutionary origins of lichenization in chlorophyte algae.</title>
        <authorList>
            <person name="Puginier C."/>
            <person name="Libourel C."/>
            <person name="Otte J."/>
            <person name="Skaloud P."/>
            <person name="Haon M."/>
            <person name="Grisel S."/>
            <person name="Petersen M."/>
            <person name="Berrin J.G."/>
            <person name="Delaux P.M."/>
            <person name="Dal Grande F."/>
            <person name="Keller J."/>
        </authorList>
    </citation>
    <scope>NUCLEOTIDE SEQUENCE [LARGE SCALE GENOMIC DNA]</scope>
    <source>
        <strain evidence="5 6">SAG 216-7</strain>
    </source>
</reference>
<dbReference type="SMART" id="SM00320">
    <property type="entry name" value="WD40"/>
    <property type="match status" value="8"/>
</dbReference>
<feature type="repeat" description="WD" evidence="3">
    <location>
        <begin position="147"/>
        <end position="188"/>
    </location>
</feature>
<sequence length="395" mass="41514">MSSDDEAEHFVGDEQTLHGDSRVVADLTATDAAPIDDDDSDNDTAMPEVDQDAQDESVHTFEGHTGAVFAVAWHPVSNLVATGGADDRVFLWQVGDNTGASTAELSGHTDTVASLRFNVGGSLLASAGLDGHVGIWDTAAGRCKHSLEGPGGAIEWVDWHPRGDLVVAGSEDFTAWLWNAKTAACMQVFTGHSGPVRCGRFTPDGKLVVTGGGEDDASLRVWDPKSGTCLKTVQGQQFHPNGLTALDVHADSSIVLTGAEDGSACLTNIQSGRMLGRLSGHTDSIETAHMSSVMPYSATGSVDGNLIIWDNTTLSVRSTCSHPEAVVKLVLHPSQPLVYTACLDGVARCWDARTGTCTQEWTGHQEGIQDLAVSTDGNSVITGSDDGTARIFTLS</sequence>
<evidence type="ECO:0000256" key="4">
    <source>
        <dbReference type="SAM" id="MobiDB-lite"/>
    </source>
</evidence>
<feature type="repeat" description="WD" evidence="3">
    <location>
        <begin position="189"/>
        <end position="232"/>
    </location>
</feature>
<feature type="region of interest" description="Disordered" evidence="4">
    <location>
        <begin position="1"/>
        <end position="53"/>
    </location>
</feature>
<feature type="repeat" description="WD" evidence="3">
    <location>
        <begin position="278"/>
        <end position="319"/>
    </location>
</feature>
<dbReference type="EMBL" id="JALJOT010000007">
    <property type="protein sequence ID" value="KAK9908914.1"/>
    <property type="molecule type" value="Genomic_DNA"/>
</dbReference>
<evidence type="ECO:0000256" key="2">
    <source>
        <dbReference type="ARBA" id="ARBA00022737"/>
    </source>
</evidence>
<feature type="repeat" description="WD" evidence="3">
    <location>
        <begin position="61"/>
        <end position="102"/>
    </location>
</feature>
<feature type="repeat" description="WD" evidence="3">
    <location>
        <begin position="319"/>
        <end position="360"/>
    </location>
</feature>
<protein>
    <recommendedName>
        <fullName evidence="7">WD40 repeat-like protein</fullName>
    </recommendedName>
</protein>
<evidence type="ECO:0000256" key="1">
    <source>
        <dbReference type="ARBA" id="ARBA00022574"/>
    </source>
</evidence>
<keyword evidence="1 3" id="KW-0853">WD repeat</keyword>
<dbReference type="Gene3D" id="2.130.10.10">
    <property type="entry name" value="YVTN repeat-like/Quinoprotein amine dehydrogenase"/>
    <property type="match status" value="1"/>
</dbReference>
<gene>
    <name evidence="5" type="ORF">WJX75_004616</name>
</gene>
<dbReference type="InterPro" id="IPR001680">
    <property type="entry name" value="WD40_rpt"/>
</dbReference>
<dbReference type="SUPFAM" id="SSF50978">
    <property type="entry name" value="WD40 repeat-like"/>
    <property type="match status" value="1"/>
</dbReference>
<dbReference type="PROSITE" id="PS00678">
    <property type="entry name" value="WD_REPEATS_1"/>
    <property type="match status" value="1"/>
</dbReference>
<accession>A0ABR2YPK4</accession>
<dbReference type="InterPro" id="IPR019775">
    <property type="entry name" value="WD40_repeat_CS"/>
</dbReference>